<comment type="function">
    <text evidence="9">Pectinolytic enzyme consist of four classes of enzymes: pectin lyase, polygalacturonase, pectin methylesterase and rhamnogalacturonase. Among pectinolytic enzymes, pectin lyase is the most important in depolymerization of pectin, since it cleaves internal glycosidic bonds of highly methylated pectins. Favors pectate, the anion, over pectin, the methyl ester.</text>
</comment>
<keyword evidence="6" id="KW-0732">Signal</keyword>
<dbReference type="Pfam" id="PF03211">
    <property type="entry name" value="Pectate_lyase"/>
    <property type="match status" value="1"/>
</dbReference>
<dbReference type="RefSeq" id="XP_066675457.1">
    <property type="nucleotide sequence ID" value="XM_066805684.1"/>
</dbReference>
<evidence type="ECO:0000256" key="1">
    <source>
        <dbReference type="ARBA" id="ARBA00000695"/>
    </source>
</evidence>
<dbReference type="InterPro" id="IPR012334">
    <property type="entry name" value="Pectin_lyas_fold"/>
</dbReference>
<evidence type="ECO:0000256" key="8">
    <source>
        <dbReference type="ARBA" id="ARBA00023239"/>
    </source>
</evidence>
<comment type="subcellular location">
    <subcellularLocation>
        <location evidence="3 9">Secreted</location>
    </subcellularLocation>
</comment>
<evidence type="ECO:0000313" key="11">
    <source>
        <dbReference type="EMBL" id="KAK8094684.1"/>
    </source>
</evidence>
<dbReference type="Proteomes" id="UP001433268">
    <property type="component" value="Unassembled WGS sequence"/>
</dbReference>
<proteinExistence type="inferred from homology"/>
<evidence type="ECO:0000313" key="12">
    <source>
        <dbReference type="Proteomes" id="UP001433268"/>
    </source>
</evidence>
<evidence type="ECO:0000256" key="6">
    <source>
        <dbReference type="ARBA" id="ARBA00022729"/>
    </source>
</evidence>
<name>A0ABR1XDL7_9PEZI</name>
<gene>
    <name evidence="11" type="ORF">PG997_001369</name>
</gene>
<dbReference type="EMBL" id="JAQQWN010000002">
    <property type="protein sequence ID" value="KAK8094684.1"/>
    <property type="molecule type" value="Genomic_DNA"/>
</dbReference>
<evidence type="ECO:0000256" key="10">
    <source>
        <dbReference type="SAM" id="MobiDB-lite"/>
    </source>
</evidence>
<dbReference type="GeneID" id="92038744"/>
<keyword evidence="7 9" id="KW-0106">Calcium</keyword>
<keyword evidence="8 9" id="KW-0456">Lyase</keyword>
<evidence type="ECO:0000256" key="5">
    <source>
        <dbReference type="ARBA" id="ARBA00022525"/>
    </source>
</evidence>
<feature type="compositionally biased region" description="Acidic residues" evidence="10">
    <location>
        <begin position="136"/>
        <end position="147"/>
    </location>
</feature>
<dbReference type="InterPro" id="IPR004898">
    <property type="entry name" value="Pectate_lyase_PlyH/PlyE-like"/>
</dbReference>
<comment type="caution">
    <text evidence="11">The sequence shown here is derived from an EMBL/GenBank/DDBJ whole genome shotgun (WGS) entry which is preliminary data.</text>
</comment>
<comment type="cofactor">
    <cofactor evidence="2 9">
        <name>Ca(2+)</name>
        <dbReference type="ChEBI" id="CHEBI:29108"/>
    </cofactor>
</comment>
<evidence type="ECO:0000256" key="9">
    <source>
        <dbReference type="RuleBase" id="RU367009"/>
    </source>
</evidence>
<evidence type="ECO:0000256" key="3">
    <source>
        <dbReference type="ARBA" id="ARBA00004613"/>
    </source>
</evidence>
<comment type="catalytic activity">
    <reaction evidence="1 9">
        <text>Eliminative cleavage of (1-&gt;4)-alpha-D-galacturonan to give oligosaccharides with 4-deoxy-alpha-D-galact-4-enuronosyl groups at their non-reducing ends.</text>
        <dbReference type="EC" id="4.2.2.2"/>
    </reaction>
</comment>
<evidence type="ECO:0000256" key="2">
    <source>
        <dbReference type="ARBA" id="ARBA00001913"/>
    </source>
</evidence>
<protein>
    <recommendedName>
        <fullName evidence="4 9">Pectate lyase</fullName>
        <ecNumber evidence="4 9">4.2.2.2</ecNumber>
    </recommendedName>
</protein>
<reference evidence="11 12" key="1">
    <citation type="submission" date="2023-01" db="EMBL/GenBank/DDBJ databases">
        <title>Analysis of 21 Apiospora genomes using comparative genomics revels a genus with tremendous synthesis potential of carbohydrate active enzymes and secondary metabolites.</title>
        <authorList>
            <person name="Sorensen T."/>
        </authorList>
    </citation>
    <scope>NUCLEOTIDE SEQUENCE [LARGE SCALE GENOMIC DNA]</scope>
    <source>
        <strain evidence="11 12">CBS 114990</strain>
    </source>
</reference>
<evidence type="ECO:0000256" key="7">
    <source>
        <dbReference type="ARBA" id="ARBA00022837"/>
    </source>
</evidence>
<accession>A0ABR1XDL7</accession>
<dbReference type="Gene3D" id="2.160.20.10">
    <property type="entry name" value="Single-stranded right-handed beta-helix, Pectin lyase-like"/>
    <property type="match status" value="1"/>
</dbReference>
<keyword evidence="5 9" id="KW-0964">Secreted</keyword>
<organism evidence="11 12">
    <name type="scientific">Apiospora hydei</name>
    <dbReference type="NCBI Taxonomy" id="1337664"/>
    <lineage>
        <taxon>Eukaryota</taxon>
        <taxon>Fungi</taxon>
        <taxon>Dikarya</taxon>
        <taxon>Ascomycota</taxon>
        <taxon>Pezizomycotina</taxon>
        <taxon>Sordariomycetes</taxon>
        <taxon>Xylariomycetidae</taxon>
        <taxon>Amphisphaeriales</taxon>
        <taxon>Apiosporaceae</taxon>
        <taxon>Apiospora</taxon>
    </lineage>
</organism>
<evidence type="ECO:0000256" key="4">
    <source>
        <dbReference type="ARBA" id="ARBA00012272"/>
    </source>
</evidence>
<feature type="region of interest" description="Disordered" evidence="10">
    <location>
        <begin position="131"/>
        <end position="155"/>
    </location>
</feature>
<dbReference type="EC" id="4.2.2.2" evidence="4 9"/>
<keyword evidence="12" id="KW-1185">Reference proteome</keyword>
<dbReference type="GO" id="GO:0016829">
    <property type="term" value="F:lyase activity"/>
    <property type="evidence" value="ECO:0007669"/>
    <property type="project" value="UniProtKB-KW"/>
</dbReference>
<sequence>MLQARDVTNKQTFLRNTPSVSHAVAAANGGGATQTGLTTTLSKSSGAVSTSTPIVIAAACQGKTETDERESMFILKNGAILPNVIASQAEVVHGQEICWIRQEKKIGRQRNIGRLGDQVVQDPADDLERQARDGAAEDGPEEQDREPEELGQRGRRELVQQLLRDGDALLPGVERRDAAAAVAAVMVSAVEGRPLDHDLAAGRHRGDTVEG</sequence>
<comment type="similarity">
    <text evidence="9">Belongs to the polysaccharide lyase 3 family.</text>
</comment>